<dbReference type="NCBIfam" id="NF010785">
    <property type="entry name" value="PRK14188.1"/>
    <property type="match status" value="1"/>
</dbReference>
<feature type="domain" description="Tetrahydrofolate dehydrogenase/cyclohydrolase NAD(P)-binding" evidence="13">
    <location>
        <begin position="140"/>
        <end position="288"/>
    </location>
</feature>
<evidence type="ECO:0000256" key="9">
    <source>
        <dbReference type="ARBA" id="ARBA00023167"/>
    </source>
</evidence>
<evidence type="ECO:0000256" key="5">
    <source>
        <dbReference type="ARBA" id="ARBA00022801"/>
    </source>
</evidence>
<dbReference type="RefSeq" id="WP_379901062.1">
    <property type="nucleotide sequence ID" value="NZ_JBHRTR010000028.1"/>
</dbReference>
<comment type="caution">
    <text evidence="14">The sequence shown here is derived from an EMBL/GenBank/DDBJ whole genome shotgun (WGS) entry which is preliminary data.</text>
</comment>
<dbReference type="InterPro" id="IPR020631">
    <property type="entry name" value="THF_DH/CycHdrlase_NAD-bd_dom"/>
</dbReference>
<evidence type="ECO:0000313" key="15">
    <source>
        <dbReference type="Proteomes" id="UP001595528"/>
    </source>
</evidence>
<dbReference type="InterPro" id="IPR020867">
    <property type="entry name" value="THF_DH/CycHdrlase_CS"/>
</dbReference>
<evidence type="ECO:0000256" key="7">
    <source>
        <dbReference type="ARBA" id="ARBA00023002"/>
    </source>
</evidence>
<keyword evidence="2 11" id="KW-0554">One-carbon metabolism</keyword>
<keyword evidence="8 11" id="KW-0368">Histidine biosynthesis</keyword>
<dbReference type="Gene3D" id="3.40.50.10860">
    <property type="entry name" value="Leucine Dehydrogenase, chain A, domain 1"/>
    <property type="match status" value="1"/>
</dbReference>
<dbReference type="InterPro" id="IPR046346">
    <property type="entry name" value="Aminoacid_DH-like_N_sf"/>
</dbReference>
<name>A0ABV7L0T1_9PROT</name>
<dbReference type="Pfam" id="PF00763">
    <property type="entry name" value="THF_DHG_CYH"/>
    <property type="match status" value="1"/>
</dbReference>
<feature type="binding site" evidence="11">
    <location>
        <position position="232"/>
    </location>
    <ligand>
        <name>NADP(+)</name>
        <dbReference type="ChEBI" id="CHEBI:58349"/>
    </ligand>
</feature>
<keyword evidence="5 11" id="KW-0378">Hydrolase</keyword>
<keyword evidence="15" id="KW-1185">Reference proteome</keyword>
<keyword evidence="6 11" id="KW-0521">NADP</keyword>
<dbReference type="Pfam" id="PF02882">
    <property type="entry name" value="THF_DHG_CYH_C"/>
    <property type="match status" value="1"/>
</dbReference>
<dbReference type="InterPro" id="IPR036291">
    <property type="entry name" value="NAD(P)-bd_dom_sf"/>
</dbReference>
<protein>
    <recommendedName>
        <fullName evidence="11">Bifunctional protein FolD</fullName>
    </recommendedName>
    <domain>
        <recommendedName>
            <fullName evidence="11">Methylenetetrahydrofolate dehydrogenase</fullName>
            <ecNumber evidence="11">1.5.1.5</ecNumber>
        </recommendedName>
    </domain>
    <domain>
        <recommendedName>
            <fullName evidence="11">Methenyltetrahydrofolate cyclohydrolase</fullName>
            <ecNumber evidence="11">3.5.4.9</ecNumber>
        </recommendedName>
    </domain>
</protein>
<accession>A0ABV7L0T1</accession>
<evidence type="ECO:0000313" key="14">
    <source>
        <dbReference type="EMBL" id="MFC3228184.1"/>
    </source>
</evidence>
<dbReference type="EC" id="3.5.4.9" evidence="11"/>
<proteinExistence type="inferred from homology"/>
<sequence length="297" mass="30910">MTAERIDGKAFAAGLRARVAEQVAAFTAAAGRKPALAVVLVGEDPASQVYVRNKHRAAEEAGFESIEIRLPADTGQADLLAEVARLNADPGVDGILVQLPLPEQIASQAVILAIDPDKDVDGFHPVNVGRLGLGTPGFVPCTPRGCMMLLRDRLGDLSGLHAVVVGRSNIVGKPMAQLLLAANATVTIAHSRTRSLPVLCRTADILVAAVGRPEMIQGDWIKPGATVIDVGVNRVPNPDDPQKTRLVGDVHYDSAVQRAGAITPVPGGVGPMTIAVLLANTLDAACRRAGLQVPDAA</sequence>
<dbReference type="CDD" id="cd01080">
    <property type="entry name" value="NAD_bind_m-THF_DH_Cyclohyd"/>
    <property type="match status" value="1"/>
</dbReference>
<dbReference type="SUPFAM" id="SSF51735">
    <property type="entry name" value="NAD(P)-binding Rossmann-fold domains"/>
    <property type="match status" value="1"/>
</dbReference>
<dbReference type="PROSITE" id="PS00766">
    <property type="entry name" value="THF_DHG_CYH_1"/>
    <property type="match status" value="1"/>
</dbReference>
<evidence type="ECO:0000256" key="11">
    <source>
        <dbReference type="HAMAP-Rule" id="MF_01576"/>
    </source>
</evidence>
<dbReference type="PANTHER" id="PTHR48099">
    <property type="entry name" value="C-1-TETRAHYDROFOLATE SYNTHASE, CYTOPLASMIC-RELATED"/>
    <property type="match status" value="1"/>
</dbReference>
<keyword evidence="3 11" id="KW-0028">Amino-acid biosynthesis</keyword>
<dbReference type="NCBIfam" id="NF008058">
    <property type="entry name" value="PRK10792.1"/>
    <property type="match status" value="1"/>
</dbReference>
<evidence type="ECO:0000256" key="8">
    <source>
        <dbReference type="ARBA" id="ARBA00023102"/>
    </source>
</evidence>
<evidence type="ECO:0000256" key="6">
    <source>
        <dbReference type="ARBA" id="ARBA00022857"/>
    </source>
</evidence>
<dbReference type="EC" id="1.5.1.5" evidence="11"/>
<dbReference type="PROSITE" id="PS00767">
    <property type="entry name" value="THF_DHG_CYH_2"/>
    <property type="match status" value="1"/>
</dbReference>
<dbReference type="Proteomes" id="UP001595528">
    <property type="component" value="Unassembled WGS sequence"/>
</dbReference>
<keyword evidence="7 11" id="KW-0560">Oxidoreductase</keyword>
<keyword evidence="4 11" id="KW-0658">Purine biosynthesis</keyword>
<comment type="similarity">
    <text evidence="11">Belongs to the tetrahydrofolate dehydrogenase/cyclohydrolase family.</text>
</comment>
<evidence type="ECO:0000256" key="1">
    <source>
        <dbReference type="ARBA" id="ARBA00004777"/>
    </source>
</evidence>
<dbReference type="HAMAP" id="MF_01576">
    <property type="entry name" value="THF_DHG_CYH"/>
    <property type="match status" value="1"/>
</dbReference>
<comment type="subunit">
    <text evidence="11">Homodimer.</text>
</comment>
<evidence type="ECO:0000259" key="12">
    <source>
        <dbReference type="Pfam" id="PF00763"/>
    </source>
</evidence>
<comment type="function">
    <text evidence="11">Catalyzes the oxidation of 5,10-methylenetetrahydrofolate to 5,10-methenyltetrahydrofolate and then the hydrolysis of 5,10-methenyltetrahydrofolate to 10-formyltetrahydrofolate.</text>
</comment>
<dbReference type="GO" id="GO:0004477">
    <property type="term" value="F:methenyltetrahydrofolate cyclohydrolase activity"/>
    <property type="evidence" value="ECO:0007669"/>
    <property type="project" value="UniProtKB-EC"/>
</dbReference>
<keyword evidence="10 11" id="KW-0511">Multifunctional enzyme</keyword>
<comment type="pathway">
    <text evidence="1 11">One-carbon metabolism; tetrahydrofolate interconversion.</text>
</comment>
<keyword evidence="9 11" id="KW-0486">Methionine biosynthesis</keyword>
<comment type="catalytic activity">
    <reaction evidence="11">
        <text>(6R)-5,10-methenyltetrahydrofolate + H2O = (6R)-10-formyltetrahydrofolate + H(+)</text>
        <dbReference type="Rhea" id="RHEA:23700"/>
        <dbReference type="ChEBI" id="CHEBI:15377"/>
        <dbReference type="ChEBI" id="CHEBI:15378"/>
        <dbReference type="ChEBI" id="CHEBI:57455"/>
        <dbReference type="ChEBI" id="CHEBI:195366"/>
        <dbReference type="EC" id="3.5.4.9"/>
    </reaction>
</comment>
<evidence type="ECO:0000256" key="2">
    <source>
        <dbReference type="ARBA" id="ARBA00022563"/>
    </source>
</evidence>
<dbReference type="GO" id="GO:0004488">
    <property type="term" value="F:methylenetetrahydrofolate dehydrogenase (NADP+) activity"/>
    <property type="evidence" value="ECO:0007669"/>
    <property type="project" value="UniProtKB-EC"/>
</dbReference>
<dbReference type="SUPFAM" id="SSF53223">
    <property type="entry name" value="Aminoacid dehydrogenase-like, N-terminal domain"/>
    <property type="match status" value="1"/>
</dbReference>
<dbReference type="NCBIfam" id="NF010783">
    <property type="entry name" value="PRK14186.1"/>
    <property type="match status" value="1"/>
</dbReference>
<dbReference type="Gene3D" id="3.40.50.720">
    <property type="entry name" value="NAD(P)-binding Rossmann-like Domain"/>
    <property type="match status" value="1"/>
</dbReference>
<dbReference type="PRINTS" id="PR00085">
    <property type="entry name" value="THFDHDRGNASE"/>
</dbReference>
<gene>
    <name evidence="11 14" type="primary">folD</name>
    <name evidence="14" type="ORF">ACFOGJ_13145</name>
</gene>
<evidence type="ECO:0000256" key="3">
    <source>
        <dbReference type="ARBA" id="ARBA00022605"/>
    </source>
</evidence>
<feature type="domain" description="Tetrahydrofolate dehydrogenase/cyclohydrolase catalytic" evidence="12">
    <location>
        <begin position="6"/>
        <end position="121"/>
    </location>
</feature>
<dbReference type="InterPro" id="IPR000672">
    <property type="entry name" value="THF_DH/CycHdrlase"/>
</dbReference>
<comment type="catalytic activity">
    <reaction evidence="11">
        <text>(6R)-5,10-methylene-5,6,7,8-tetrahydrofolate + NADP(+) = (6R)-5,10-methenyltetrahydrofolate + NADPH</text>
        <dbReference type="Rhea" id="RHEA:22812"/>
        <dbReference type="ChEBI" id="CHEBI:15636"/>
        <dbReference type="ChEBI" id="CHEBI:57455"/>
        <dbReference type="ChEBI" id="CHEBI:57783"/>
        <dbReference type="ChEBI" id="CHEBI:58349"/>
        <dbReference type="EC" id="1.5.1.5"/>
    </reaction>
</comment>
<evidence type="ECO:0000256" key="10">
    <source>
        <dbReference type="ARBA" id="ARBA00023268"/>
    </source>
</evidence>
<dbReference type="PANTHER" id="PTHR48099:SF5">
    <property type="entry name" value="C-1-TETRAHYDROFOLATE SYNTHASE, CYTOPLASMIC"/>
    <property type="match status" value="1"/>
</dbReference>
<dbReference type="EMBL" id="JBHRTR010000028">
    <property type="protein sequence ID" value="MFC3228184.1"/>
    <property type="molecule type" value="Genomic_DNA"/>
</dbReference>
<dbReference type="InterPro" id="IPR020630">
    <property type="entry name" value="THF_DH/CycHdrlase_cat_dom"/>
</dbReference>
<evidence type="ECO:0000256" key="4">
    <source>
        <dbReference type="ARBA" id="ARBA00022755"/>
    </source>
</evidence>
<comment type="caution">
    <text evidence="11">Lacks conserved residue(s) required for the propagation of feature annotation.</text>
</comment>
<reference evidence="15" key="1">
    <citation type="journal article" date="2019" name="Int. J. Syst. Evol. Microbiol.">
        <title>The Global Catalogue of Microorganisms (GCM) 10K type strain sequencing project: providing services to taxonomists for standard genome sequencing and annotation.</title>
        <authorList>
            <consortium name="The Broad Institute Genomics Platform"/>
            <consortium name="The Broad Institute Genome Sequencing Center for Infectious Disease"/>
            <person name="Wu L."/>
            <person name="Ma J."/>
        </authorList>
    </citation>
    <scope>NUCLEOTIDE SEQUENCE [LARGE SCALE GENOMIC DNA]</scope>
    <source>
        <strain evidence="15">KCTC 42964</strain>
    </source>
</reference>
<feature type="binding site" evidence="11">
    <location>
        <begin position="166"/>
        <end position="168"/>
    </location>
    <ligand>
        <name>NADP(+)</name>
        <dbReference type="ChEBI" id="CHEBI:58349"/>
    </ligand>
</feature>
<organism evidence="14 15">
    <name type="scientific">Marinibaculum pumilum</name>
    <dbReference type="NCBI Taxonomy" id="1766165"/>
    <lineage>
        <taxon>Bacteria</taxon>
        <taxon>Pseudomonadati</taxon>
        <taxon>Pseudomonadota</taxon>
        <taxon>Alphaproteobacteria</taxon>
        <taxon>Rhodospirillales</taxon>
        <taxon>Rhodospirillaceae</taxon>
        <taxon>Marinibaculum</taxon>
    </lineage>
</organism>
<evidence type="ECO:0000259" key="13">
    <source>
        <dbReference type="Pfam" id="PF02882"/>
    </source>
</evidence>